<dbReference type="InterPro" id="IPR011149">
    <property type="entry name" value="Pol2_small_arc"/>
</dbReference>
<dbReference type="InterPro" id="IPR024826">
    <property type="entry name" value="DNA_pol_delta/II_ssu"/>
</dbReference>
<keyword evidence="7 15" id="KW-0540">Nuclease</keyword>
<dbReference type="GO" id="GO:0006308">
    <property type="term" value="P:DNA catabolic process"/>
    <property type="evidence" value="ECO:0007669"/>
    <property type="project" value="UniProtKB-UniRule"/>
</dbReference>
<dbReference type="PANTHER" id="PTHR10416:SF0">
    <property type="entry name" value="DNA POLYMERASE DELTA SUBUNIT 2"/>
    <property type="match status" value="1"/>
</dbReference>
<sequence>MNDEEIVKFFEKEEVLLSPDAVEFLKEKNDDSLLRKILERRGEEFFIGKEFIEQLIEEEKKIPMPAVEVKRASDFKPIAKEYTPQLKFLKEYDVSGKCNCGGSVDDFVNLFRDRLKRTKKMLEMRVGATGISSIGELGGFAKGREVRLVGMVTSKRITKNGHIMIELESEEGVAKVLALKSEREPQRSCFEKANTLLLDEVVAIDGRFSDPFIIANDVIWPDLPIRTQRVIDRDVCIAFLSDLHVGSRNFMQEQFQKMLKWLNGEMDGENGKELVGRIKYIIIAGDLVDGIGIYPEQEKELIIKDIYEQYDMFLKFVSSIPEYIELIIAPGNHDAVRRAEPQPQITKELLKADNGRMHVVGNPSLIDIEGFRTLVYHGTSLDSIIAGISGMSYQHPEKPMVELLKRRNLSPIYGENPVVPESKDYMLIEEVPDIVHMGHVHKNGYDNYKGTVVVNSGTWQSQTDFQLRQGHTPSPCILPVLDLRSGRMNVINFMKRESG</sequence>
<evidence type="ECO:0000259" key="16">
    <source>
        <dbReference type="Pfam" id="PF04042"/>
    </source>
</evidence>
<comment type="catalytic activity">
    <reaction evidence="14 15">
        <text>DNA(n) + a 2'-deoxyribonucleoside 5'-triphosphate = DNA(n+1) + diphosphate</text>
        <dbReference type="Rhea" id="RHEA:22508"/>
        <dbReference type="Rhea" id="RHEA-COMP:17339"/>
        <dbReference type="Rhea" id="RHEA-COMP:17340"/>
        <dbReference type="ChEBI" id="CHEBI:33019"/>
        <dbReference type="ChEBI" id="CHEBI:61560"/>
        <dbReference type="ChEBI" id="CHEBI:173112"/>
        <dbReference type="EC" id="2.7.7.7"/>
    </reaction>
</comment>
<gene>
    <name evidence="15" type="primary">polB</name>
    <name evidence="17" type="ORF">Sv326_0700</name>
</gene>
<dbReference type="Gene3D" id="3.60.21.50">
    <property type="match status" value="1"/>
</dbReference>
<keyword evidence="12 15" id="KW-0511">Multifunctional enzyme</keyword>
<dbReference type="EC" id="2.7.7.7" evidence="15"/>
<evidence type="ECO:0000256" key="14">
    <source>
        <dbReference type="ARBA" id="ARBA00049244"/>
    </source>
</evidence>
<keyword evidence="10 15" id="KW-0239">DNA-directed DNA polymerase</keyword>
<dbReference type="InterPro" id="IPR029052">
    <property type="entry name" value="Metallo-depent_PP-like"/>
</dbReference>
<dbReference type="GO" id="GO:0003887">
    <property type="term" value="F:DNA-directed DNA polymerase activity"/>
    <property type="evidence" value="ECO:0007669"/>
    <property type="project" value="UniProtKB-UniRule"/>
</dbReference>
<evidence type="ECO:0000256" key="5">
    <source>
        <dbReference type="ARBA" id="ARBA00022695"/>
    </source>
</evidence>
<evidence type="ECO:0000313" key="17">
    <source>
        <dbReference type="EMBL" id="QLJ52875.1"/>
    </source>
</evidence>
<evidence type="ECO:0000256" key="9">
    <source>
        <dbReference type="ARBA" id="ARBA00022839"/>
    </source>
</evidence>
<keyword evidence="8 15" id="KW-0378">Hydrolase</keyword>
<evidence type="ECO:0000256" key="10">
    <source>
        <dbReference type="ARBA" id="ARBA00022932"/>
    </source>
</evidence>
<evidence type="ECO:0000256" key="1">
    <source>
        <dbReference type="ARBA" id="ARBA00000563"/>
    </source>
</evidence>
<dbReference type="InterPro" id="IPR007185">
    <property type="entry name" value="DNA_pol_a/d/e_bsu"/>
</dbReference>
<comment type="similarity">
    <text evidence="2 15">Belongs to the DNA polymerase delta/II small subunit family.</text>
</comment>
<protein>
    <recommendedName>
        <fullName evidence="15">DNA polymerase II small subunit</fullName>
        <shortName evidence="15">Pol II</shortName>
        <ecNumber evidence="15">2.7.7.7</ecNumber>
    </recommendedName>
    <alternativeName>
        <fullName evidence="15">Exodeoxyribonuclease small subunit</fullName>
        <ecNumber evidence="15">3.1.11.1</ecNumber>
    </alternativeName>
</protein>
<evidence type="ECO:0000256" key="3">
    <source>
        <dbReference type="ARBA" id="ARBA00011315"/>
    </source>
</evidence>
<feature type="domain" description="DNA polymerase alpha/delta/epsilon subunit B" evidence="16">
    <location>
        <begin position="237"/>
        <end position="439"/>
    </location>
</feature>
<dbReference type="GO" id="GO:0003677">
    <property type="term" value="F:DNA binding"/>
    <property type="evidence" value="ECO:0007669"/>
    <property type="project" value="UniProtKB-UniRule"/>
</dbReference>
<dbReference type="PANTHER" id="PTHR10416">
    <property type="entry name" value="DNA POLYMERASE DELTA SUBUNIT 2"/>
    <property type="match status" value="1"/>
</dbReference>
<accession>A0A7D6BGX6</accession>
<dbReference type="AlphaFoldDB" id="A0A7D6BGX6"/>
<dbReference type="EC" id="3.1.11.1" evidence="15"/>
<evidence type="ECO:0000256" key="4">
    <source>
        <dbReference type="ARBA" id="ARBA00022679"/>
    </source>
</evidence>
<evidence type="ECO:0000256" key="12">
    <source>
        <dbReference type="ARBA" id="ARBA00023268"/>
    </source>
</evidence>
<keyword evidence="5 15" id="KW-0548">Nucleotidyltransferase</keyword>
<keyword evidence="11 15" id="KW-0238">DNA-binding</keyword>
<dbReference type="Proteomes" id="UP000510821">
    <property type="component" value="Chromosome"/>
</dbReference>
<evidence type="ECO:0000256" key="13">
    <source>
        <dbReference type="ARBA" id="ARBA00024817"/>
    </source>
</evidence>
<keyword evidence="6 15" id="KW-0235">DNA replication</keyword>
<keyword evidence="9 15" id="KW-0269">Exonuclease</keyword>
<comment type="function">
    <text evidence="13 15">Possesses two activities: a DNA synthesis (polymerase) and an exonucleolytic activity that degrades single-stranded DNA in the 3' to 5' direction. Has a template-primer preference which is characteristic of a replicative DNA polymerase.</text>
</comment>
<dbReference type="HAMAP" id="MF_00325">
    <property type="entry name" value="DNApol_II_A_arch"/>
    <property type="match status" value="1"/>
</dbReference>
<dbReference type="NCBIfam" id="NF003118">
    <property type="entry name" value="PRK04036.1-3"/>
    <property type="match status" value="1"/>
</dbReference>
<comment type="catalytic activity">
    <reaction evidence="1 15">
        <text>Exonucleolytic cleavage in the 3'- to 5'-direction to yield nucleoside 5'-phosphates.</text>
        <dbReference type="EC" id="3.1.11.1"/>
    </reaction>
</comment>
<dbReference type="PIRSF" id="PIRSF000803">
    <property type="entry name" value="Arc_Pol2_small"/>
    <property type="match status" value="1"/>
</dbReference>
<dbReference type="GO" id="GO:0006271">
    <property type="term" value="P:DNA strand elongation involved in DNA replication"/>
    <property type="evidence" value="ECO:0007669"/>
    <property type="project" value="TreeGrafter"/>
</dbReference>
<comment type="subunit">
    <text evidence="3 15">Heterodimer of a large subunit and a small subunit.</text>
</comment>
<keyword evidence="4 15" id="KW-0808">Transferase</keyword>
<dbReference type="GO" id="GO:0008310">
    <property type="term" value="F:single-stranded DNA 3'-5' DNA exonuclease activity"/>
    <property type="evidence" value="ECO:0007669"/>
    <property type="project" value="UniProtKB-EC"/>
</dbReference>
<dbReference type="KEGG" id="flt:Sv326_0700"/>
<dbReference type="GO" id="GO:0042575">
    <property type="term" value="C:DNA polymerase complex"/>
    <property type="evidence" value="ECO:0007669"/>
    <property type="project" value="TreeGrafter"/>
</dbReference>
<dbReference type="Pfam" id="PF04042">
    <property type="entry name" value="DNA_pol_E_B"/>
    <property type="match status" value="1"/>
</dbReference>
<evidence type="ECO:0000256" key="7">
    <source>
        <dbReference type="ARBA" id="ARBA00022722"/>
    </source>
</evidence>
<dbReference type="EMBL" id="CP058998">
    <property type="protein sequence ID" value="QLJ52875.1"/>
    <property type="molecule type" value="Genomic_DNA"/>
</dbReference>
<name>A0A7D6BGX6_FERL1</name>
<organism evidence="17 18">
    <name type="scientific">Fermentimicrarchaeum limneticum</name>
    <dbReference type="NCBI Taxonomy" id="2795018"/>
    <lineage>
        <taxon>Archaea</taxon>
        <taxon>Candidatus Micrarchaeota</taxon>
        <taxon>Candidatus Fermentimicrarchaeales</taxon>
        <taxon>Candidatus Fermentimicrarchaeaceae</taxon>
        <taxon>Candidatus Fermentimicrarchaeum</taxon>
    </lineage>
</organism>
<evidence type="ECO:0000256" key="15">
    <source>
        <dbReference type="HAMAP-Rule" id="MF_00325"/>
    </source>
</evidence>
<proteinExistence type="inferred from homology"/>
<evidence type="ECO:0000256" key="6">
    <source>
        <dbReference type="ARBA" id="ARBA00022705"/>
    </source>
</evidence>
<evidence type="ECO:0000256" key="11">
    <source>
        <dbReference type="ARBA" id="ARBA00023125"/>
    </source>
</evidence>
<evidence type="ECO:0000313" key="18">
    <source>
        <dbReference type="Proteomes" id="UP000510821"/>
    </source>
</evidence>
<reference evidence="18" key="1">
    <citation type="submission" date="2020-07" db="EMBL/GenBank/DDBJ databases">
        <title>Metabolic diversity and evolutionary history of the archaeal phylum ###Micrarchaeota### uncovered from a freshwater lake metagenome.</title>
        <authorList>
            <person name="Kadnikov V.V."/>
            <person name="Savvichev A.S."/>
            <person name="Mardanov A.V."/>
            <person name="Beletsky A.V."/>
            <person name="Chupakov A.V."/>
            <person name="Kokryatskaya N.M."/>
            <person name="Pimenov N.V."/>
            <person name="Ravin N.V."/>
        </authorList>
    </citation>
    <scope>NUCLEOTIDE SEQUENCE [LARGE SCALE GENOMIC DNA]</scope>
</reference>
<evidence type="ECO:0000256" key="2">
    <source>
        <dbReference type="ARBA" id="ARBA00006035"/>
    </source>
</evidence>
<evidence type="ECO:0000256" key="8">
    <source>
        <dbReference type="ARBA" id="ARBA00022801"/>
    </source>
</evidence>
<dbReference type="SUPFAM" id="SSF56300">
    <property type="entry name" value="Metallo-dependent phosphatases"/>
    <property type="match status" value="1"/>
</dbReference>